<name>A0A3P7LUV0_DIBLA</name>
<protein>
    <recommendedName>
        <fullName evidence="2">ubiquitinyl hydrolase 1</fullName>
        <ecNumber evidence="2">3.4.19.12</ecNumber>
    </recommendedName>
</protein>
<dbReference type="AlphaFoldDB" id="A0A3P7LUV0"/>
<feature type="domain" description="UBA" evidence="3">
    <location>
        <begin position="276"/>
        <end position="317"/>
    </location>
</feature>
<dbReference type="CDD" id="cd14294">
    <property type="entry name" value="UBA1_UBP5_like"/>
    <property type="match status" value="1"/>
</dbReference>
<dbReference type="GO" id="GO:0016579">
    <property type="term" value="P:protein deubiquitination"/>
    <property type="evidence" value="ECO:0007669"/>
    <property type="project" value="InterPro"/>
</dbReference>
<proteinExistence type="predicted"/>
<dbReference type="Pfam" id="PF22562">
    <property type="entry name" value="UBA_7"/>
    <property type="match status" value="1"/>
</dbReference>
<dbReference type="PANTHER" id="PTHR21646:SF10">
    <property type="entry name" value="UBIQUITIN CARBOXYL-TERMINAL HYDROLASE 14"/>
    <property type="match status" value="1"/>
</dbReference>
<dbReference type="Gene3D" id="3.90.70.10">
    <property type="entry name" value="Cysteine proteinases"/>
    <property type="match status" value="1"/>
</dbReference>
<dbReference type="InterPro" id="IPR038765">
    <property type="entry name" value="Papain-like_cys_pep_sf"/>
</dbReference>
<feature type="domain" description="USP" evidence="4">
    <location>
        <begin position="1"/>
        <end position="335"/>
    </location>
</feature>
<dbReference type="EC" id="3.4.19.12" evidence="2"/>
<evidence type="ECO:0000256" key="1">
    <source>
        <dbReference type="ARBA" id="ARBA00000707"/>
    </source>
</evidence>
<organism evidence="5 6">
    <name type="scientific">Dibothriocephalus latus</name>
    <name type="common">Fish tapeworm</name>
    <name type="synonym">Diphyllobothrium latum</name>
    <dbReference type="NCBI Taxonomy" id="60516"/>
    <lineage>
        <taxon>Eukaryota</taxon>
        <taxon>Metazoa</taxon>
        <taxon>Spiralia</taxon>
        <taxon>Lophotrochozoa</taxon>
        <taxon>Platyhelminthes</taxon>
        <taxon>Cestoda</taxon>
        <taxon>Eucestoda</taxon>
        <taxon>Diphyllobothriidea</taxon>
        <taxon>Diphyllobothriidae</taxon>
        <taxon>Dibothriocephalus</taxon>
    </lineage>
</organism>
<dbReference type="InterPro" id="IPR050185">
    <property type="entry name" value="Ub_carboxyl-term_hydrolase"/>
</dbReference>
<evidence type="ECO:0000256" key="2">
    <source>
        <dbReference type="ARBA" id="ARBA00012759"/>
    </source>
</evidence>
<accession>A0A3P7LUV0</accession>
<dbReference type="EMBL" id="UYRU01060339">
    <property type="protein sequence ID" value="VDN14773.1"/>
    <property type="molecule type" value="Genomic_DNA"/>
</dbReference>
<dbReference type="InterPro" id="IPR015940">
    <property type="entry name" value="UBA"/>
</dbReference>
<evidence type="ECO:0000313" key="5">
    <source>
        <dbReference type="EMBL" id="VDN14773.1"/>
    </source>
</evidence>
<dbReference type="GO" id="GO:0004843">
    <property type="term" value="F:cysteine-type deubiquitinase activity"/>
    <property type="evidence" value="ECO:0007669"/>
    <property type="project" value="UniProtKB-EC"/>
</dbReference>
<gene>
    <name evidence="5" type="ORF">DILT_LOCUS10604</name>
</gene>
<reference evidence="5 6" key="1">
    <citation type="submission" date="2018-11" db="EMBL/GenBank/DDBJ databases">
        <authorList>
            <consortium name="Pathogen Informatics"/>
        </authorList>
    </citation>
    <scope>NUCLEOTIDE SEQUENCE [LARGE SCALE GENOMIC DNA]</scope>
</reference>
<dbReference type="InterPro" id="IPR028889">
    <property type="entry name" value="USP"/>
</dbReference>
<dbReference type="SMART" id="SM00165">
    <property type="entry name" value="UBA"/>
    <property type="match status" value="1"/>
</dbReference>
<dbReference type="SUPFAM" id="SSF54001">
    <property type="entry name" value="Cysteine proteinases"/>
    <property type="match status" value="1"/>
</dbReference>
<dbReference type="PROSITE" id="PS50030">
    <property type="entry name" value="UBA"/>
    <property type="match status" value="1"/>
</dbReference>
<dbReference type="InterPro" id="IPR001394">
    <property type="entry name" value="Peptidase_C19_UCH"/>
</dbReference>
<dbReference type="Pfam" id="PF00443">
    <property type="entry name" value="UCH"/>
    <property type="match status" value="1"/>
</dbReference>
<dbReference type="PROSITE" id="PS50235">
    <property type="entry name" value="USP_3"/>
    <property type="match status" value="1"/>
</dbReference>
<evidence type="ECO:0000259" key="3">
    <source>
        <dbReference type="PROSITE" id="PS50030"/>
    </source>
</evidence>
<evidence type="ECO:0000313" key="6">
    <source>
        <dbReference type="Proteomes" id="UP000281553"/>
    </source>
</evidence>
<sequence length="335" mass="37117">MTSRIRSLICAPPSNPLGIRPRLFKYLIGKNHAEFASKRQQDVQEFLSFLFSMIESDTAIRPSMKAAVEGTGPTRTASSPLEALRFVIEDRLQCGTTKKVRYSERQEYLLSLGIPVSAATNTAEVEAFEQRRKAAKEANLPFNETPVPLKISFDDCLKNWASTETIADFKSPATEPPFQETVAYRSSRLVNFPDFLCVQMLKFSVDANWVPCKLNVAIQLDRENKKQGKAEAEDNFRPSDNWLLDLSALKALGGLQPGEEAMPDVNREAAAPAKVTADEAIVSQLMEMGFSRNACVRACVVTANSGVEAAMGWVMEHMDDPDFNDPPPTAMESML</sequence>
<dbReference type="Proteomes" id="UP000281553">
    <property type="component" value="Unassembled WGS sequence"/>
</dbReference>
<dbReference type="OrthoDB" id="361536at2759"/>
<dbReference type="Gene3D" id="1.10.8.10">
    <property type="entry name" value="DNA helicase RuvA subunit, C-terminal domain"/>
    <property type="match status" value="1"/>
</dbReference>
<evidence type="ECO:0000259" key="4">
    <source>
        <dbReference type="PROSITE" id="PS50235"/>
    </source>
</evidence>
<keyword evidence="6" id="KW-1185">Reference proteome</keyword>
<dbReference type="PANTHER" id="PTHR21646">
    <property type="entry name" value="UBIQUITIN CARBOXYL-TERMINAL HYDROLASE"/>
    <property type="match status" value="1"/>
</dbReference>
<comment type="catalytic activity">
    <reaction evidence="1">
        <text>Thiol-dependent hydrolysis of ester, thioester, amide, peptide and isopeptide bonds formed by the C-terminal Gly of ubiquitin (a 76-residue protein attached to proteins as an intracellular targeting signal).</text>
        <dbReference type="EC" id="3.4.19.12"/>
    </reaction>
</comment>